<organism evidence="2">
    <name type="scientific">Sesamum radiatum</name>
    <name type="common">Black benniseed</name>
    <dbReference type="NCBI Taxonomy" id="300843"/>
    <lineage>
        <taxon>Eukaryota</taxon>
        <taxon>Viridiplantae</taxon>
        <taxon>Streptophyta</taxon>
        <taxon>Embryophyta</taxon>
        <taxon>Tracheophyta</taxon>
        <taxon>Spermatophyta</taxon>
        <taxon>Magnoliopsida</taxon>
        <taxon>eudicotyledons</taxon>
        <taxon>Gunneridae</taxon>
        <taxon>Pentapetalae</taxon>
        <taxon>asterids</taxon>
        <taxon>lamiids</taxon>
        <taxon>Lamiales</taxon>
        <taxon>Pedaliaceae</taxon>
        <taxon>Sesamum</taxon>
    </lineage>
</organism>
<feature type="region of interest" description="Disordered" evidence="1">
    <location>
        <begin position="109"/>
        <end position="134"/>
    </location>
</feature>
<evidence type="ECO:0000256" key="1">
    <source>
        <dbReference type="SAM" id="MobiDB-lite"/>
    </source>
</evidence>
<reference evidence="2" key="2">
    <citation type="journal article" date="2024" name="Plant">
        <title>Genomic evolution and insights into agronomic trait innovations of Sesamum species.</title>
        <authorList>
            <person name="Miao H."/>
            <person name="Wang L."/>
            <person name="Qu L."/>
            <person name="Liu H."/>
            <person name="Sun Y."/>
            <person name="Le M."/>
            <person name="Wang Q."/>
            <person name="Wei S."/>
            <person name="Zheng Y."/>
            <person name="Lin W."/>
            <person name="Duan Y."/>
            <person name="Cao H."/>
            <person name="Xiong S."/>
            <person name="Wang X."/>
            <person name="Wei L."/>
            <person name="Li C."/>
            <person name="Ma Q."/>
            <person name="Ju M."/>
            <person name="Zhao R."/>
            <person name="Li G."/>
            <person name="Mu C."/>
            <person name="Tian Q."/>
            <person name="Mei H."/>
            <person name="Zhang T."/>
            <person name="Gao T."/>
            <person name="Zhang H."/>
        </authorList>
    </citation>
    <scope>NUCLEOTIDE SEQUENCE</scope>
    <source>
        <strain evidence="2">G02</strain>
    </source>
</reference>
<evidence type="ECO:0000313" key="2">
    <source>
        <dbReference type="EMBL" id="KAL0361825.1"/>
    </source>
</evidence>
<accession>A0AAW2Q285</accession>
<proteinExistence type="predicted"/>
<dbReference type="EMBL" id="JACGWJ010000016">
    <property type="protein sequence ID" value="KAL0361825.1"/>
    <property type="molecule type" value="Genomic_DNA"/>
</dbReference>
<gene>
    <name evidence="2" type="ORF">Sradi_3867000</name>
</gene>
<protein>
    <recommendedName>
        <fullName evidence="3">CCHC-type domain-containing protein</fullName>
    </recommendedName>
</protein>
<sequence>MAANNQQFGNRSDNLPRKVNEVSISIDEYLDKLTSLMERLIIGNTQQVKACGICTFSGHMADACPTLHEERTIHANAVGGFSGPSQRGHDHFSNTYNPEWRVYPNLRYDNQPQNFQRPPYQPTAPPHQSNSNSGTSLEDIVKILTLSTQQFQQETRASIQNLESQMSQLASSVSLFGIPSTRRGVTGHSLDRTVGCDMRRMCGRLRDADRHARARTALEQRLLPIGDCNTVRMGTSLMCGDAIRQV</sequence>
<reference evidence="2" key="1">
    <citation type="submission" date="2020-06" db="EMBL/GenBank/DDBJ databases">
        <authorList>
            <person name="Li T."/>
            <person name="Hu X."/>
            <person name="Zhang T."/>
            <person name="Song X."/>
            <person name="Zhang H."/>
            <person name="Dai N."/>
            <person name="Sheng W."/>
            <person name="Hou X."/>
            <person name="Wei L."/>
        </authorList>
    </citation>
    <scope>NUCLEOTIDE SEQUENCE</scope>
    <source>
        <strain evidence="2">G02</strain>
        <tissue evidence="2">Leaf</tissue>
    </source>
</reference>
<name>A0AAW2Q285_SESRA</name>
<comment type="caution">
    <text evidence="2">The sequence shown here is derived from an EMBL/GenBank/DDBJ whole genome shotgun (WGS) entry which is preliminary data.</text>
</comment>
<dbReference type="AlphaFoldDB" id="A0AAW2Q285"/>
<evidence type="ECO:0008006" key="3">
    <source>
        <dbReference type="Google" id="ProtNLM"/>
    </source>
</evidence>